<dbReference type="InterPro" id="IPR010420">
    <property type="entry name" value="CASTOR/POLLUX/SYM8_dom"/>
</dbReference>
<protein>
    <submittedName>
        <fullName evidence="12">Uncharacterized protein</fullName>
    </submittedName>
</protein>
<evidence type="ECO:0000256" key="7">
    <source>
        <dbReference type="ARBA" id="ARBA00023136"/>
    </source>
</evidence>
<feature type="transmembrane region" description="Helical" evidence="9">
    <location>
        <begin position="21"/>
        <end position="47"/>
    </location>
</feature>
<dbReference type="EMBL" id="UINC01035021">
    <property type="protein sequence ID" value="SVB26757.1"/>
    <property type="molecule type" value="Genomic_DNA"/>
</dbReference>
<dbReference type="PROSITE" id="PS51201">
    <property type="entry name" value="RCK_N"/>
    <property type="match status" value="1"/>
</dbReference>
<dbReference type="SUPFAM" id="SSF51735">
    <property type="entry name" value="NAD(P)-binding Rossmann-fold domains"/>
    <property type="match status" value="1"/>
</dbReference>
<dbReference type="InterPro" id="IPR006037">
    <property type="entry name" value="RCK_C"/>
</dbReference>
<dbReference type="InterPro" id="IPR003148">
    <property type="entry name" value="RCK_N"/>
</dbReference>
<feature type="domain" description="RCK C-terminal" evidence="11">
    <location>
        <begin position="279"/>
        <end position="362"/>
    </location>
</feature>
<accession>A0A382CN79</accession>
<dbReference type="GO" id="GO:0006813">
    <property type="term" value="P:potassium ion transport"/>
    <property type="evidence" value="ECO:0007669"/>
    <property type="project" value="InterPro"/>
</dbReference>
<dbReference type="Pfam" id="PF22614">
    <property type="entry name" value="Slo-like_RCK"/>
    <property type="match status" value="1"/>
</dbReference>
<dbReference type="AlphaFoldDB" id="A0A382CN79"/>
<evidence type="ECO:0000256" key="3">
    <source>
        <dbReference type="ARBA" id="ARBA00022448"/>
    </source>
</evidence>
<dbReference type="InterPro" id="IPR036721">
    <property type="entry name" value="RCK_C_sf"/>
</dbReference>
<dbReference type="GO" id="GO:0012505">
    <property type="term" value="C:endomembrane system"/>
    <property type="evidence" value="ECO:0007669"/>
    <property type="project" value="UniProtKB-SubCell"/>
</dbReference>
<dbReference type="Pfam" id="PF06241">
    <property type="entry name" value="Castor_Poll_mid"/>
    <property type="match status" value="1"/>
</dbReference>
<dbReference type="PANTHER" id="PTHR31563">
    <property type="entry name" value="ION CHANNEL POLLUX-RELATED"/>
    <property type="match status" value="1"/>
</dbReference>
<keyword evidence="5 9" id="KW-1133">Transmembrane helix</keyword>
<sequence>MKSPKTKERILYAFDNIMAKGSFSLIVALFIVVILTILAFSIFIWSIGSNPNLGFFDQLWVYFNSGIGRDAELAAVGTWTYRFTSFLVGIIAIFFSSIVIGSIANSISLKISKLQEGKSKVIESNHTVILGWSESLYILINEIIQANQNQQSGCIVVLGEKSNQEMHAESFRKINFDKTTRVIFRSGSSTSPDDLIKLSISNAKSIIINIDDDIEVVKTMLAIFKNKSVKKNNIPIACKISDSKNLAVAKIAGEGLVKFLPTFNFIGRIDAQACLQPGIAEVLLDLLDFSGSEIYFHYEESLVGKTYREAMLSYQTCCVVGIFKNGKVMINPGDKTFIDSEDRLIVVAIDDDLIRKSNIPDDSGSVSKINIKKDRQISEEPRNLHLLGWNDAATIILDDLVGYLPDGSEINISNGSKISEKYVGNLDYKKNIPIRYRRGDIRERKFLESIKITNATNVLLLRSSLFDDHEKADAATLFTLINLREIRKQNEANFTILSEVLNSANADLISVEKSDDF</sequence>
<evidence type="ECO:0000256" key="5">
    <source>
        <dbReference type="ARBA" id="ARBA00022989"/>
    </source>
</evidence>
<name>A0A382CN79_9ZZZZ</name>
<feature type="non-terminal residue" evidence="12">
    <location>
        <position position="517"/>
    </location>
</feature>
<dbReference type="Gene3D" id="3.30.70.1450">
    <property type="entry name" value="Regulator of K+ conductance, C-terminal domain"/>
    <property type="match status" value="1"/>
</dbReference>
<evidence type="ECO:0000256" key="8">
    <source>
        <dbReference type="ARBA" id="ARBA00023303"/>
    </source>
</evidence>
<dbReference type="GO" id="GO:0008324">
    <property type="term" value="F:monoatomic cation transmembrane transporter activity"/>
    <property type="evidence" value="ECO:0007669"/>
    <property type="project" value="InterPro"/>
</dbReference>
<keyword evidence="4 9" id="KW-0812">Transmembrane</keyword>
<keyword evidence="8" id="KW-0407">Ion channel</keyword>
<gene>
    <name evidence="12" type="ORF">METZ01_LOCUS179611</name>
</gene>
<evidence type="ECO:0000313" key="12">
    <source>
        <dbReference type="EMBL" id="SVB26757.1"/>
    </source>
</evidence>
<evidence type="ECO:0000256" key="6">
    <source>
        <dbReference type="ARBA" id="ARBA00023065"/>
    </source>
</evidence>
<keyword evidence="7 9" id="KW-0472">Membrane</keyword>
<evidence type="ECO:0000256" key="4">
    <source>
        <dbReference type="ARBA" id="ARBA00022692"/>
    </source>
</evidence>
<comment type="similarity">
    <text evidence="2">Belongs to the castor/pollux (TC 1.A.1.23) family.</text>
</comment>
<evidence type="ECO:0000259" key="10">
    <source>
        <dbReference type="PROSITE" id="PS51201"/>
    </source>
</evidence>
<keyword evidence="6" id="KW-0406">Ion transport</keyword>
<reference evidence="12" key="1">
    <citation type="submission" date="2018-05" db="EMBL/GenBank/DDBJ databases">
        <authorList>
            <person name="Lanie J.A."/>
            <person name="Ng W.-L."/>
            <person name="Kazmierczak K.M."/>
            <person name="Andrzejewski T.M."/>
            <person name="Davidsen T.M."/>
            <person name="Wayne K.J."/>
            <person name="Tettelin H."/>
            <person name="Glass J.I."/>
            <person name="Rusch D."/>
            <person name="Podicherti R."/>
            <person name="Tsui H.-C.T."/>
            <person name="Winkler M.E."/>
        </authorList>
    </citation>
    <scope>NUCLEOTIDE SEQUENCE</scope>
</reference>
<dbReference type="PROSITE" id="PS51202">
    <property type="entry name" value="RCK_C"/>
    <property type="match status" value="1"/>
</dbReference>
<dbReference type="InterPro" id="IPR044849">
    <property type="entry name" value="CASTOR/POLLUX/SYM8-like"/>
</dbReference>
<dbReference type="SUPFAM" id="SSF116726">
    <property type="entry name" value="TrkA C-terminal domain-like"/>
    <property type="match status" value="1"/>
</dbReference>
<comment type="subcellular location">
    <subcellularLocation>
        <location evidence="1">Endomembrane system</location>
        <topology evidence="1">Multi-pass membrane protein</topology>
    </subcellularLocation>
</comment>
<proteinExistence type="inferred from homology"/>
<feature type="domain" description="RCK N-terminal" evidence="10">
    <location>
        <begin position="124"/>
        <end position="261"/>
    </location>
</feature>
<feature type="transmembrane region" description="Helical" evidence="9">
    <location>
        <begin position="83"/>
        <end position="104"/>
    </location>
</feature>
<dbReference type="PANTHER" id="PTHR31563:SF10">
    <property type="entry name" value="ION CHANNEL POLLUX-RELATED"/>
    <property type="match status" value="1"/>
</dbReference>
<evidence type="ECO:0000256" key="2">
    <source>
        <dbReference type="ARBA" id="ARBA00008577"/>
    </source>
</evidence>
<evidence type="ECO:0000256" key="1">
    <source>
        <dbReference type="ARBA" id="ARBA00004127"/>
    </source>
</evidence>
<evidence type="ECO:0000256" key="9">
    <source>
        <dbReference type="SAM" id="Phobius"/>
    </source>
</evidence>
<keyword evidence="3" id="KW-0813">Transport</keyword>
<dbReference type="Gene3D" id="3.40.50.720">
    <property type="entry name" value="NAD(P)-binding Rossmann-like Domain"/>
    <property type="match status" value="2"/>
</dbReference>
<dbReference type="InterPro" id="IPR036291">
    <property type="entry name" value="NAD(P)-bd_dom_sf"/>
</dbReference>
<evidence type="ECO:0000259" key="11">
    <source>
        <dbReference type="PROSITE" id="PS51202"/>
    </source>
</evidence>
<organism evidence="12">
    <name type="scientific">marine metagenome</name>
    <dbReference type="NCBI Taxonomy" id="408172"/>
    <lineage>
        <taxon>unclassified sequences</taxon>
        <taxon>metagenomes</taxon>
        <taxon>ecological metagenomes</taxon>
    </lineage>
</organism>